<dbReference type="InterPro" id="IPR036631">
    <property type="entry name" value="MGMT_N_sf"/>
</dbReference>
<evidence type="ECO:0000256" key="11">
    <source>
        <dbReference type="ARBA" id="ARBA00049348"/>
    </source>
</evidence>
<keyword evidence="8" id="KW-0010">Activator</keyword>
<proteinExistence type="inferred from homology"/>
<feature type="active site" description="Nucleophile; methyl group acceptor from methylphosphotriester" evidence="12">
    <location>
        <position position="41"/>
    </location>
</feature>
<dbReference type="FunFam" id="1.10.10.10:FF:000214">
    <property type="entry name" value="Methylated-DNA--protein-cysteine methyltransferase"/>
    <property type="match status" value="1"/>
</dbReference>
<evidence type="ECO:0000259" key="14">
    <source>
        <dbReference type="PROSITE" id="PS01124"/>
    </source>
</evidence>
<keyword evidence="4 15" id="KW-0489">Methyltransferase</keyword>
<reference evidence="15 16" key="1">
    <citation type="submission" date="2019-12" db="EMBL/GenBank/DDBJ databases">
        <authorList>
            <person name="Lee S.D."/>
        </authorList>
    </citation>
    <scope>NUCLEOTIDE SEQUENCE [LARGE SCALE GENOMIC DNA]</scope>
    <source>
        <strain evidence="15 16">GH3-10</strain>
    </source>
</reference>
<dbReference type="SUPFAM" id="SSF46689">
    <property type="entry name" value="Homeodomain-like"/>
    <property type="match status" value="1"/>
</dbReference>
<feature type="active site" description="Nucleophile; methyl group acceptor from either O6-methylguanine or O4-methylthymine" evidence="12">
    <location>
        <position position="318"/>
    </location>
</feature>
<dbReference type="InterPro" id="IPR035451">
    <property type="entry name" value="Ada-like_dom_sf"/>
</dbReference>
<evidence type="ECO:0000256" key="2">
    <source>
        <dbReference type="ARBA" id="ARBA00008711"/>
    </source>
</evidence>
<dbReference type="Gene3D" id="1.10.10.10">
    <property type="entry name" value="Winged helix-like DNA-binding domain superfamily/Winged helix DNA-binding domain"/>
    <property type="match status" value="1"/>
</dbReference>
<evidence type="ECO:0000256" key="4">
    <source>
        <dbReference type="ARBA" id="ARBA00022603"/>
    </source>
</evidence>
<evidence type="ECO:0000256" key="10">
    <source>
        <dbReference type="ARBA" id="ARBA00023204"/>
    </source>
</evidence>
<evidence type="ECO:0000313" key="16">
    <source>
        <dbReference type="Proteomes" id="UP000461409"/>
    </source>
</evidence>
<keyword evidence="13" id="KW-0479">Metal-binding</keyword>
<dbReference type="Gene3D" id="3.30.160.70">
    <property type="entry name" value="Methylated DNA-protein cysteine methyltransferase domain"/>
    <property type="match status" value="1"/>
</dbReference>
<dbReference type="SUPFAM" id="SSF53155">
    <property type="entry name" value="Methylated DNA-protein cysteine methyltransferase domain"/>
    <property type="match status" value="1"/>
</dbReference>
<keyword evidence="16" id="KW-1185">Reference proteome</keyword>
<evidence type="ECO:0000313" key="15">
    <source>
        <dbReference type="EMBL" id="MWV29443.1"/>
    </source>
</evidence>
<evidence type="ECO:0000256" key="1">
    <source>
        <dbReference type="ARBA" id="ARBA00001286"/>
    </source>
</evidence>
<feature type="binding site" evidence="13">
    <location>
        <position position="41"/>
    </location>
    <ligand>
        <name>Zn(2+)</name>
        <dbReference type="ChEBI" id="CHEBI:29105"/>
    </ligand>
</feature>
<dbReference type="GO" id="GO:0043565">
    <property type="term" value="F:sequence-specific DNA binding"/>
    <property type="evidence" value="ECO:0007669"/>
    <property type="project" value="InterPro"/>
</dbReference>
<dbReference type="SUPFAM" id="SSF57884">
    <property type="entry name" value="Ada DNA repair protein, N-terminal domain (N-Ada 10)"/>
    <property type="match status" value="1"/>
</dbReference>
<keyword evidence="9" id="KW-0804">Transcription</keyword>
<dbReference type="InterPro" id="IPR004026">
    <property type="entry name" value="Ada_DNA_repair_Zn-bd"/>
</dbReference>
<sequence length="349" mass="38135">MTERTIPAPLTDEDRWRIALAKDHRFDGVFVTGVHSTGIYCRPSCPARAPKRENVRFYETPLAAEDAGLRACKRCAPDQHSREERAVLRVLDMVREAQGPVSLQQLGAATGYSPTHIQRVFKRAVGMSPAAYARALRRERAGEALAQERRVTDAIYEAGYQAPSRFYEDMKGQLGMSAKDRRDGGAGRTIHYALMETTLGTMLVAATDNGVCCLSFNEGEEQLRARFPKAELIEGGEQFRTLFATVLQAVEKPGTGQDIPLDVQGTAFQQRVWDELRRIPSGETRSYGELAAALGQPKASRAVGGANGANNIAVLIPCHRVIAADGGLGGYAYGTAIKAELLEREKRGK</sequence>
<dbReference type="InterPro" id="IPR001497">
    <property type="entry name" value="MethylDNA_cys_MeTrfase_AS"/>
</dbReference>
<dbReference type="PANTHER" id="PTHR10815">
    <property type="entry name" value="METHYLATED-DNA--PROTEIN-CYSTEINE METHYLTRANSFERASE"/>
    <property type="match status" value="1"/>
</dbReference>
<name>A0A844XIA3_9SPHN</name>
<keyword evidence="6" id="KW-0227">DNA damage</keyword>
<feature type="binding site" evidence="13">
    <location>
        <position position="45"/>
    </location>
    <ligand>
        <name>Zn(2+)</name>
        <dbReference type="ChEBI" id="CHEBI:29105"/>
    </ligand>
</feature>
<dbReference type="Gene3D" id="3.40.10.10">
    <property type="entry name" value="DNA Methylphosphotriester Repair Domain"/>
    <property type="match status" value="1"/>
</dbReference>
<dbReference type="InterPro" id="IPR016221">
    <property type="entry name" value="Bifunct_regulatory_prot_Ada"/>
</dbReference>
<dbReference type="RefSeq" id="WP_160487097.1">
    <property type="nucleotide sequence ID" value="NZ_WUBR01000004.1"/>
</dbReference>
<comment type="catalytic activity">
    <reaction evidence="1">
        <text>a 4-O-methyl-thymidine in DNA + L-cysteinyl-[protein] = a thymidine in DNA + S-methyl-L-cysteinyl-[protein]</text>
        <dbReference type="Rhea" id="RHEA:53428"/>
        <dbReference type="Rhea" id="RHEA-COMP:10131"/>
        <dbReference type="Rhea" id="RHEA-COMP:10132"/>
        <dbReference type="Rhea" id="RHEA-COMP:13555"/>
        <dbReference type="Rhea" id="RHEA-COMP:13556"/>
        <dbReference type="ChEBI" id="CHEBI:29950"/>
        <dbReference type="ChEBI" id="CHEBI:82612"/>
        <dbReference type="ChEBI" id="CHEBI:137386"/>
        <dbReference type="ChEBI" id="CHEBI:137387"/>
        <dbReference type="EC" id="2.1.1.63"/>
    </reaction>
</comment>
<evidence type="ECO:0000256" key="8">
    <source>
        <dbReference type="ARBA" id="ARBA00023159"/>
    </source>
</evidence>
<evidence type="ECO:0000256" key="12">
    <source>
        <dbReference type="PIRSR" id="PIRSR000409-1"/>
    </source>
</evidence>
<evidence type="ECO:0000256" key="13">
    <source>
        <dbReference type="PIRSR" id="PIRSR000409-3"/>
    </source>
</evidence>
<evidence type="ECO:0000256" key="3">
    <source>
        <dbReference type="ARBA" id="ARBA00011918"/>
    </source>
</evidence>
<dbReference type="InterPro" id="IPR036388">
    <property type="entry name" value="WH-like_DNA-bd_sf"/>
</dbReference>
<comment type="cofactor">
    <cofactor evidence="13">
        <name>Zn(2+)</name>
        <dbReference type="ChEBI" id="CHEBI:29105"/>
    </cofactor>
    <text evidence="13">Binds 1 zinc ion per subunit.</text>
</comment>
<dbReference type="PROSITE" id="PS01124">
    <property type="entry name" value="HTH_ARAC_FAMILY_2"/>
    <property type="match status" value="1"/>
</dbReference>
<feature type="binding site" evidence="13">
    <location>
        <position position="75"/>
    </location>
    <ligand>
        <name>Zn(2+)</name>
        <dbReference type="ChEBI" id="CHEBI:29105"/>
    </ligand>
</feature>
<evidence type="ECO:0000256" key="6">
    <source>
        <dbReference type="ARBA" id="ARBA00022763"/>
    </source>
</evidence>
<dbReference type="GO" id="GO:0003700">
    <property type="term" value="F:DNA-binding transcription factor activity"/>
    <property type="evidence" value="ECO:0007669"/>
    <property type="project" value="InterPro"/>
</dbReference>
<dbReference type="GO" id="GO:0008270">
    <property type="term" value="F:zinc ion binding"/>
    <property type="evidence" value="ECO:0007669"/>
    <property type="project" value="InterPro"/>
</dbReference>
<organism evidence="15 16">
    <name type="scientific">Aurantiacibacter rhizosphaerae</name>
    <dbReference type="NCBI Taxonomy" id="2691582"/>
    <lineage>
        <taxon>Bacteria</taxon>
        <taxon>Pseudomonadati</taxon>
        <taxon>Pseudomonadota</taxon>
        <taxon>Alphaproteobacteria</taxon>
        <taxon>Sphingomonadales</taxon>
        <taxon>Erythrobacteraceae</taxon>
        <taxon>Aurantiacibacter</taxon>
    </lineage>
</organism>
<dbReference type="SUPFAM" id="SSF46767">
    <property type="entry name" value="Methylated DNA-protein cysteine methyltransferase, C-terminal domain"/>
    <property type="match status" value="1"/>
</dbReference>
<dbReference type="SMART" id="SM00342">
    <property type="entry name" value="HTH_ARAC"/>
    <property type="match status" value="1"/>
</dbReference>
<gene>
    <name evidence="15" type="ORF">GRF63_16205</name>
</gene>
<dbReference type="InterPro" id="IPR009057">
    <property type="entry name" value="Homeodomain-like_sf"/>
</dbReference>
<dbReference type="PANTHER" id="PTHR10815:SF14">
    <property type="entry name" value="BIFUNCTIONAL TRANSCRIPTIONAL ACTIVATOR_DNA REPAIR ENZYME ADA"/>
    <property type="match status" value="1"/>
</dbReference>
<dbReference type="GO" id="GO:0003908">
    <property type="term" value="F:methylated-DNA-[protein]-cysteine S-methyltransferase activity"/>
    <property type="evidence" value="ECO:0007669"/>
    <property type="project" value="UniProtKB-EC"/>
</dbReference>
<dbReference type="Pfam" id="PF02805">
    <property type="entry name" value="Ada_Zn_binding"/>
    <property type="match status" value="1"/>
</dbReference>
<protein>
    <recommendedName>
        <fullName evidence="3">methylated-DNA--[protein]-cysteine S-methyltransferase</fullName>
        <ecNumber evidence="3">2.1.1.63</ecNumber>
    </recommendedName>
</protein>
<evidence type="ECO:0000256" key="9">
    <source>
        <dbReference type="ARBA" id="ARBA00023163"/>
    </source>
</evidence>
<dbReference type="EC" id="2.1.1.63" evidence="3"/>
<dbReference type="GO" id="GO:0032259">
    <property type="term" value="P:methylation"/>
    <property type="evidence" value="ECO:0007669"/>
    <property type="project" value="UniProtKB-KW"/>
</dbReference>
<dbReference type="Proteomes" id="UP000461409">
    <property type="component" value="Unassembled WGS sequence"/>
</dbReference>
<feature type="domain" description="HTH araC/xylS-type" evidence="14">
    <location>
        <begin position="84"/>
        <end position="184"/>
    </location>
</feature>
<feature type="binding site" evidence="13">
    <location>
        <position position="72"/>
    </location>
    <ligand>
        <name>Zn(2+)</name>
        <dbReference type="ChEBI" id="CHEBI:29105"/>
    </ligand>
</feature>
<dbReference type="PROSITE" id="PS00374">
    <property type="entry name" value="MGMT"/>
    <property type="match status" value="1"/>
</dbReference>
<keyword evidence="5 15" id="KW-0808">Transferase</keyword>
<comment type="caution">
    <text evidence="15">The sequence shown here is derived from an EMBL/GenBank/DDBJ whole genome shotgun (WGS) entry which is preliminary data.</text>
</comment>
<reference evidence="15 16" key="2">
    <citation type="submission" date="2020-02" db="EMBL/GenBank/DDBJ databases">
        <title>Erythrobacter dongmakensis sp. nov., isolated from a tidal mudflat.</title>
        <authorList>
            <person name="Kim I.S."/>
        </authorList>
    </citation>
    <scope>NUCLEOTIDE SEQUENCE [LARGE SCALE GENOMIC DNA]</scope>
    <source>
        <strain evidence="15 16">GH3-10</strain>
    </source>
</reference>
<dbReference type="PIRSF" id="PIRSF000409">
    <property type="entry name" value="Ada"/>
    <property type="match status" value="1"/>
</dbReference>
<keyword evidence="13" id="KW-0862">Zinc</keyword>
<dbReference type="Pfam" id="PF01035">
    <property type="entry name" value="DNA_binding_1"/>
    <property type="match status" value="1"/>
</dbReference>
<dbReference type="InterPro" id="IPR014048">
    <property type="entry name" value="MethylDNA_cys_MeTrfase_DNA-bd"/>
</dbReference>
<dbReference type="CDD" id="cd06445">
    <property type="entry name" value="ATase"/>
    <property type="match status" value="1"/>
</dbReference>
<evidence type="ECO:0000256" key="7">
    <source>
        <dbReference type="ARBA" id="ARBA00023015"/>
    </source>
</evidence>
<dbReference type="InterPro" id="IPR036217">
    <property type="entry name" value="MethylDNA_cys_MeTrfase_DNAb"/>
</dbReference>
<dbReference type="InterPro" id="IPR018060">
    <property type="entry name" value="HTH_AraC"/>
</dbReference>
<keyword evidence="10" id="KW-0234">DNA repair</keyword>
<keyword evidence="7" id="KW-0805">Transcription regulation</keyword>
<dbReference type="GO" id="GO:0006281">
    <property type="term" value="P:DNA repair"/>
    <property type="evidence" value="ECO:0007669"/>
    <property type="project" value="UniProtKB-KW"/>
</dbReference>
<dbReference type="Pfam" id="PF12833">
    <property type="entry name" value="HTH_18"/>
    <property type="match status" value="1"/>
</dbReference>
<comment type="catalytic activity">
    <reaction evidence="11">
        <text>a 6-O-methyl-2'-deoxyguanosine in DNA + L-cysteinyl-[protein] = S-methyl-L-cysteinyl-[protein] + a 2'-deoxyguanosine in DNA</text>
        <dbReference type="Rhea" id="RHEA:24000"/>
        <dbReference type="Rhea" id="RHEA-COMP:10131"/>
        <dbReference type="Rhea" id="RHEA-COMP:10132"/>
        <dbReference type="Rhea" id="RHEA-COMP:11367"/>
        <dbReference type="Rhea" id="RHEA-COMP:11368"/>
        <dbReference type="ChEBI" id="CHEBI:29950"/>
        <dbReference type="ChEBI" id="CHEBI:82612"/>
        <dbReference type="ChEBI" id="CHEBI:85445"/>
        <dbReference type="ChEBI" id="CHEBI:85448"/>
        <dbReference type="EC" id="2.1.1.63"/>
    </reaction>
</comment>
<dbReference type="NCBIfam" id="TIGR00589">
    <property type="entry name" value="ogt"/>
    <property type="match status" value="1"/>
</dbReference>
<evidence type="ECO:0000256" key="5">
    <source>
        <dbReference type="ARBA" id="ARBA00022679"/>
    </source>
</evidence>
<dbReference type="EMBL" id="WUBR01000004">
    <property type="protein sequence ID" value="MWV29443.1"/>
    <property type="molecule type" value="Genomic_DNA"/>
</dbReference>
<dbReference type="Gene3D" id="1.10.10.60">
    <property type="entry name" value="Homeodomain-like"/>
    <property type="match status" value="1"/>
</dbReference>
<dbReference type="AlphaFoldDB" id="A0A844XIA3"/>
<comment type="similarity">
    <text evidence="2">Belongs to the MGMT family.</text>
</comment>
<accession>A0A844XIA3</accession>